<dbReference type="InterPro" id="IPR036649">
    <property type="entry name" value="Pyrophosphatase_sf"/>
</dbReference>
<evidence type="ECO:0000256" key="8">
    <source>
        <dbReference type="ARBA" id="ARBA00047820"/>
    </source>
</evidence>
<dbReference type="AlphaFoldDB" id="A0A6C0F9E6"/>
<dbReference type="PANTHER" id="PTHR10286">
    <property type="entry name" value="INORGANIC PYROPHOSPHATASE"/>
    <property type="match status" value="1"/>
</dbReference>
<dbReference type="EC" id="3.6.1.1" evidence="2"/>
<evidence type="ECO:0000256" key="1">
    <source>
        <dbReference type="ARBA" id="ARBA00001946"/>
    </source>
</evidence>
<dbReference type="PROSITE" id="PS00387">
    <property type="entry name" value="PPASE"/>
    <property type="match status" value="1"/>
</dbReference>
<dbReference type="GO" id="GO:0004427">
    <property type="term" value="F:inorganic diphosphate phosphatase activity"/>
    <property type="evidence" value="ECO:0007669"/>
    <property type="project" value="UniProtKB-EC"/>
</dbReference>
<evidence type="ECO:0000256" key="4">
    <source>
        <dbReference type="ARBA" id="ARBA00022723"/>
    </source>
</evidence>
<evidence type="ECO:0000256" key="3">
    <source>
        <dbReference type="ARBA" id="ARBA00022490"/>
    </source>
</evidence>
<accession>A0A6C0F9E6</accession>
<protein>
    <recommendedName>
        <fullName evidence="7">Inorganic pyrophosphatase</fullName>
        <ecNumber evidence="2">3.6.1.1</ecNumber>
    </recommendedName>
</protein>
<dbReference type="FunFam" id="3.90.80.10:FF:000003">
    <property type="entry name" value="Inorganic pyrophosphatase"/>
    <property type="match status" value="1"/>
</dbReference>
<keyword evidence="3" id="KW-0963">Cytoplasm</keyword>
<dbReference type="HAMAP" id="MF_00209">
    <property type="entry name" value="Inorganic_PPase"/>
    <property type="match status" value="1"/>
</dbReference>
<dbReference type="CDD" id="cd00412">
    <property type="entry name" value="pyrophosphatase"/>
    <property type="match status" value="1"/>
</dbReference>
<dbReference type="Pfam" id="PF00719">
    <property type="entry name" value="Pyrophosphatase"/>
    <property type="match status" value="1"/>
</dbReference>
<organism evidence="9">
    <name type="scientific">viral metagenome</name>
    <dbReference type="NCBI Taxonomy" id="1070528"/>
    <lineage>
        <taxon>unclassified sequences</taxon>
        <taxon>metagenomes</taxon>
        <taxon>organismal metagenomes</taxon>
    </lineage>
</organism>
<dbReference type="EMBL" id="MN738821">
    <property type="protein sequence ID" value="QHT37822.1"/>
    <property type="molecule type" value="Genomic_DNA"/>
</dbReference>
<sequence>MSSFSPYHLKLVDENFPYKIPAYIEVSKNSRFKYEWDDKLNTLVLDRILHSSVVYPYNYGFFPQTLCDDGDPLDVLVMCDGELLPGSVVFVRPICYMIMEDEKGQDEKVLAVVDKDPRLNEIETMNDIPKHIIHEITNFFETYKILEKDKWVKVGDWKNKEETLQLIRDSNETYKQNL</sequence>
<reference evidence="9" key="1">
    <citation type="journal article" date="2020" name="Nature">
        <title>Giant virus diversity and host interactions through global metagenomics.</title>
        <authorList>
            <person name="Schulz F."/>
            <person name="Roux S."/>
            <person name="Paez-Espino D."/>
            <person name="Jungbluth S."/>
            <person name="Walsh D.A."/>
            <person name="Denef V.J."/>
            <person name="McMahon K.D."/>
            <person name="Konstantinidis K.T."/>
            <person name="Eloe-Fadrosh E.A."/>
            <person name="Kyrpides N.C."/>
            <person name="Woyke T."/>
        </authorList>
    </citation>
    <scope>NUCLEOTIDE SEQUENCE</scope>
    <source>
        <strain evidence="9">GVMAG-S-ERX556049-19</strain>
    </source>
</reference>
<dbReference type="SUPFAM" id="SSF50324">
    <property type="entry name" value="Inorganic pyrophosphatase"/>
    <property type="match status" value="1"/>
</dbReference>
<dbReference type="GO" id="GO:0006796">
    <property type="term" value="P:phosphate-containing compound metabolic process"/>
    <property type="evidence" value="ECO:0007669"/>
    <property type="project" value="InterPro"/>
</dbReference>
<comment type="catalytic activity">
    <reaction evidence="8">
        <text>diphosphate + H2O = 2 phosphate + H(+)</text>
        <dbReference type="Rhea" id="RHEA:24576"/>
        <dbReference type="ChEBI" id="CHEBI:15377"/>
        <dbReference type="ChEBI" id="CHEBI:15378"/>
        <dbReference type="ChEBI" id="CHEBI:33019"/>
        <dbReference type="ChEBI" id="CHEBI:43474"/>
        <dbReference type="EC" id="3.6.1.1"/>
    </reaction>
</comment>
<comment type="cofactor">
    <cofactor evidence="1">
        <name>Mg(2+)</name>
        <dbReference type="ChEBI" id="CHEBI:18420"/>
    </cofactor>
</comment>
<dbReference type="Gene3D" id="3.90.80.10">
    <property type="entry name" value="Inorganic pyrophosphatase"/>
    <property type="match status" value="1"/>
</dbReference>
<evidence type="ECO:0000256" key="2">
    <source>
        <dbReference type="ARBA" id="ARBA00012146"/>
    </source>
</evidence>
<proteinExistence type="inferred from homology"/>
<dbReference type="GO" id="GO:0005737">
    <property type="term" value="C:cytoplasm"/>
    <property type="evidence" value="ECO:0007669"/>
    <property type="project" value="InterPro"/>
</dbReference>
<evidence type="ECO:0000313" key="9">
    <source>
        <dbReference type="EMBL" id="QHT37822.1"/>
    </source>
</evidence>
<evidence type="ECO:0000256" key="7">
    <source>
        <dbReference type="ARBA" id="ARBA00040300"/>
    </source>
</evidence>
<keyword evidence="6" id="KW-0460">Magnesium</keyword>
<evidence type="ECO:0000256" key="6">
    <source>
        <dbReference type="ARBA" id="ARBA00022842"/>
    </source>
</evidence>
<dbReference type="InterPro" id="IPR008162">
    <property type="entry name" value="Pyrophosphatase"/>
</dbReference>
<evidence type="ECO:0000256" key="5">
    <source>
        <dbReference type="ARBA" id="ARBA00022801"/>
    </source>
</evidence>
<keyword evidence="4" id="KW-0479">Metal-binding</keyword>
<dbReference type="GO" id="GO:0000287">
    <property type="term" value="F:magnesium ion binding"/>
    <property type="evidence" value="ECO:0007669"/>
    <property type="project" value="InterPro"/>
</dbReference>
<keyword evidence="5" id="KW-0378">Hydrolase</keyword>
<name>A0A6C0F9E6_9ZZZZ</name>